<dbReference type="PROSITE" id="PS51257">
    <property type="entry name" value="PROKAR_LIPOPROTEIN"/>
    <property type="match status" value="1"/>
</dbReference>
<reference evidence="1" key="1">
    <citation type="submission" date="2018-06" db="EMBL/GenBank/DDBJ databases">
        <authorList>
            <person name="Zhirakovskaya E."/>
        </authorList>
    </citation>
    <scope>NUCLEOTIDE SEQUENCE</scope>
</reference>
<proteinExistence type="predicted"/>
<evidence type="ECO:0008006" key="2">
    <source>
        <dbReference type="Google" id="ProtNLM"/>
    </source>
</evidence>
<evidence type="ECO:0000313" key="1">
    <source>
        <dbReference type="EMBL" id="VAW68991.1"/>
    </source>
</evidence>
<sequence>MIKNKVKTGKYLAGKIYILSICVILFSCKNYAHSEYVPIATPDALQQWCKSKTQHYFKDKNKKIENWSAFWKQNGNTLDVKATLQSENINYIVQCRVQQGESSEKAIISILDDKNQ</sequence>
<name>A0A3B0XN91_9ZZZZ</name>
<organism evidence="1">
    <name type="scientific">hydrothermal vent metagenome</name>
    <dbReference type="NCBI Taxonomy" id="652676"/>
    <lineage>
        <taxon>unclassified sequences</taxon>
        <taxon>metagenomes</taxon>
        <taxon>ecological metagenomes</taxon>
    </lineage>
</organism>
<gene>
    <name evidence="1" type="ORF">MNBD_GAMMA09-1956</name>
</gene>
<dbReference type="EMBL" id="UOFI01000140">
    <property type="protein sequence ID" value="VAW68991.1"/>
    <property type="molecule type" value="Genomic_DNA"/>
</dbReference>
<protein>
    <recommendedName>
        <fullName evidence="2">Lipoprotein</fullName>
    </recommendedName>
</protein>
<dbReference type="AlphaFoldDB" id="A0A3B0XN91"/>
<accession>A0A3B0XN91</accession>